<feature type="compositionally biased region" description="Basic and acidic residues" evidence="1">
    <location>
        <begin position="121"/>
        <end position="131"/>
    </location>
</feature>
<dbReference type="Proteomes" id="UP001153269">
    <property type="component" value="Unassembled WGS sequence"/>
</dbReference>
<dbReference type="EMBL" id="CADEAL010003813">
    <property type="protein sequence ID" value="CAB1445910.1"/>
    <property type="molecule type" value="Genomic_DNA"/>
</dbReference>
<sequence>MNIHYTQTCRAQGQTQSSPLTVSLEAAMVLQSGSSQTRRWPKNREGAFPEQFSLTASPVRRLPLCWLPLSRIPQVPGADGSSPASQQGEKYLSHNPAAAESRSQRVSSSQTLYSPPLSRCSQEKVESYHSI</sequence>
<keyword evidence="3" id="KW-1185">Reference proteome</keyword>
<organism evidence="2 3">
    <name type="scientific">Pleuronectes platessa</name>
    <name type="common">European plaice</name>
    <dbReference type="NCBI Taxonomy" id="8262"/>
    <lineage>
        <taxon>Eukaryota</taxon>
        <taxon>Metazoa</taxon>
        <taxon>Chordata</taxon>
        <taxon>Craniata</taxon>
        <taxon>Vertebrata</taxon>
        <taxon>Euteleostomi</taxon>
        <taxon>Actinopterygii</taxon>
        <taxon>Neopterygii</taxon>
        <taxon>Teleostei</taxon>
        <taxon>Neoteleostei</taxon>
        <taxon>Acanthomorphata</taxon>
        <taxon>Carangaria</taxon>
        <taxon>Pleuronectiformes</taxon>
        <taxon>Pleuronectoidei</taxon>
        <taxon>Pleuronectidae</taxon>
        <taxon>Pleuronectes</taxon>
    </lineage>
</organism>
<dbReference type="AlphaFoldDB" id="A0A9N7V5B5"/>
<proteinExistence type="predicted"/>
<feature type="region of interest" description="Disordered" evidence="1">
    <location>
        <begin position="75"/>
        <end position="131"/>
    </location>
</feature>
<reference evidence="2" key="1">
    <citation type="submission" date="2020-03" db="EMBL/GenBank/DDBJ databases">
        <authorList>
            <person name="Weist P."/>
        </authorList>
    </citation>
    <scope>NUCLEOTIDE SEQUENCE</scope>
</reference>
<feature type="compositionally biased region" description="Polar residues" evidence="1">
    <location>
        <begin position="104"/>
        <end position="113"/>
    </location>
</feature>
<accession>A0A9N7V5B5</accession>
<name>A0A9N7V5B5_PLEPL</name>
<gene>
    <name evidence="2" type="ORF">PLEPLA_LOCUS33653</name>
</gene>
<comment type="caution">
    <text evidence="2">The sequence shown here is derived from an EMBL/GenBank/DDBJ whole genome shotgun (WGS) entry which is preliminary data.</text>
</comment>
<evidence type="ECO:0000313" key="2">
    <source>
        <dbReference type="EMBL" id="CAB1445910.1"/>
    </source>
</evidence>
<evidence type="ECO:0000313" key="3">
    <source>
        <dbReference type="Proteomes" id="UP001153269"/>
    </source>
</evidence>
<evidence type="ECO:0000256" key="1">
    <source>
        <dbReference type="SAM" id="MobiDB-lite"/>
    </source>
</evidence>
<protein>
    <submittedName>
        <fullName evidence="2">Uncharacterized protein</fullName>
    </submittedName>
</protein>